<feature type="compositionally biased region" description="Gly residues" evidence="2">
    <location>
        <begin position="291"/>
        <end position="302"/>
    </location>
</feature>
<keyword evidence="3" id="KW-0812">Transmembrane</keyword>
<feature type="transmembrane region" description="Helical" evidence="3">
    <location>
        <begin position="242"/>
        <end position="275"/>
    </location>
</feature>
<keyword evidence="3" id="KW-0472">Membrane</keyword>
<dbReference type="Pfam" id="PF14257">
    <property type="entry name" value="DUF4349"/>
    <property type="match status" value="1"/>
</dbReference>
<keyword evidence="1" id="KW-0175">Coiled coil</keyword>
<evidence type="ECO:0000313" key="5">
    <source>
        <dbReference type="EMBL" id="MBI9115101.1"/>
    </source>
</evidence>
<evidence type="ECO:0000256" key="1">
    <source>
        <dbReference type="SAM" id="Coils"/>
    </source>
</evidence>
<reference evidence="5" key="1">
    <citation type="submission" date="2020-12" db="EMBL/GenBank/DDBJ databases">
        <title>Sanguibacter suaedae sp. nov., isolated from Suaeda aralocaspica.</title>
        <authorList>
            <person name="Ma Q."/>
        </authorList>
    </citation>
    <scope>NUCLEOTIDE SEQUENCE</scope>
    <source>
        <strain evidence="5">YZGR15</strain>
    </source>
</reference>
<dbReference type="Proteomes" id="UP000602087">
    <property type="component" value="Unassembled WGS sequence"/>
</dbReference>
<dbReference type="PROSITE" id="PS51257">
    <property type="entry name" value="PROKAR_LIPOPROTEIN"/>
    <property type="match status" value="1"/>
</dbReference>
<keyword evidence="6" id="KW-1185">Reference proteome</keyword>
<accession>A0A934IC22</accession>
<sequence>MTSNDARPCRPARPRPGVRALGTGLLAVALLTGCAAESESDSAGSVEAVPAVAEVTGVSPVEAQQLVTTASVDVVVSDPVVAALEISRLVEQAGGRVDERYETAPGDGSEPSANLTVRVPSDRMTATLDALEDVGTVERTQIVSTDVSATATDLDARIDSLRVSVERLEELMGDASSTADLLEAESTLTTRQAELESLVSQRDRLADQVDLSTLEVSLTTSPTPAKIEDEGFRDGLATGWDALVATVGVVVVVLGTLLPWLAVGAAVVLVVRWLVRVVRRRRKPTASSPGSQGGRPGDGQGGHGEDGSHGPASPPPGGHVPDEGGAPSDEHGTPRPLVHS</sequence>
<protein>
    <submittedName>
        <fullName evidence="5">DUF4349 domain-containing protein</fullName>
    </submittedName>
</protein>
<gene>
    <name evidence="5" type="ORF">JAV76_08785</name>
</gene>
<evidence type="ECO:0000256" key="3">
    <source>
        <dbReference type="SAM" id="Phobius"/>
    </source>
</evidence>
<dbReference type="InterPro" id="IPR025645">
    <property type="entry name" value="DUF4349"/>
</dbReference>
<evidence type="ECO:0000256" key="2">
    <source>
        <dbReference type="SAM" id="MobiDB-lite"/>
    </source>
</evidence>
<feature type="region of interest" description="Disordered" evidence="2">
    <location>
        <begin position="281"/>
        <end position="340"/>
    </location>
</feature>
<feature type="coiled-coil region" evidence="1">
    <location>
        <begin position="151"/>
        <end position="185"/>
    </location>
</feature>
<comment type="caution">
    <text evidence="5">The sequence shown here is derived from an EMBL/GenBank/DDBJ whole genome shotgun (WGS) entry which is preliminary data.</text>
</comment>
<feature type="domain" description="DUF4349" evidence="4">
    <location>
        <begin position="64"/>
        <end position="272"/>
    </location>
</feature>
<name>A0A934IC22_9MICO</name>
<dbReference type="RefSeq" id="WP_198733667.1">
    <property type="nucleotide sequence ID" value="NZ_JAEINH010000006.1"/>
</dbReference>
<proteinExistence type="predicted"/>
<dbReference type="AlphaFoldDB" id="A0A934IC22"/>
<evidence type="ECO:0000313" key="6">
    <source>
        <dbReference type="Proteomes" id="UP000602087"/>
    </source>
</evidence>
<keyword evidence="3" id="KW-1133">Transmembrane helix</keyword>
<dbReference type="EMBL" id="JAEINH010000006">
    <property type="protein sequence ID" value="MBI9115101.1"/>
    <property type="molecule type" value="Genomic_DNA"/>
</dbReference>
<evidence type="ECO:0000259" key="4">
    <source>
        <dbReference type="Pfam" id="PF14257"/>
    </source>
</evidence>
<organism evidence="5 6">
    <name type="scientific">Sanguibacter suaedae</name>
    <dbReference type="NCBI Taxonomy" id="2795737"/>
    <lineage>
        <taxon>Bacteria</taxon>
        <taxon>Bacillati</taxon>
        <taxon>Actinomycetota</taxon>
        <taxon>Actinomycetes</taxon>
        <taxon>Micrococcales</taxon>
        <taxon>Sanguibacteraceae</taxon>
        <taxon>Sanguibacter</taxon>
    </lineage>
</organism>